<gene>
    <name evidence="2" type="ORF">M409DRAFT_23459</name>
</gene>
<dbReference type="CDD" id="cd08983">
    <property type="entry name" value="GH43_Bt3655-like"/>
    <property type="match status" value="1"/>
</dbReference>
<dbReference type="PANTHER" id="PTHR43301">
    <property type="entry name" value="ARABINAN ENDO-1,5-ALPHA-L-ARABINOSIDASE"/>
    <property type="match status" value="1"/>
</dbReference>
<protein>
    <submittedName>
        <fullName evidence="2">Glycoside hydrolase family 43 protein</fullName>
    </submittedName>
</protein>
<dbReference type="OrthoDB" id="19657at2759"/>
<accession>A0A6A6CG86</accession>
<evidence type="ECO:0000313" key="3">
    <source>
        <dbReference type="Proteomes" id="UP000799537"/>
    </source>
</evidence>
<organism evidence="2 3">
    <name type="scientific">Zasmidium cellare ATCC 36951</name>
    <dbReference type="NCBI Taxonomy" id="1080233"/>
    <lineage>
        <taxon>Eukaryota</taxon>
        <taxon>Fungi</taxon>
        <taxon>Dikarya</taxon>
        <taxon>Ascomycota</taxon>
        <taxon>Pezizomycotina</taxon>
        <taxon>Dothideomycetes</taxon>
        <taxon>Dothideomycetidae</taxon>
        <taxon>Mycosphaerellales</taxon>
        <taxon>Mycosphaerellaceae</taxon>
        <taxon>Zasmidium</taxon>
    </lineage>
</organism>
<sequence>MRLSHLLASLSASLSFAALLPRQTTTPSTEFVGYLISTFSDPTPAVQWHLSTSNSPSAFTFLNNGSPILTSNVGTGGVRGVFLTSDGRREKWVLIATDLDINAEGFSWDEVTRRGSRGLVVWESEGLTGWGEGRLVTVETPTAGMAWAPSAVWDDDTSQFFIFWSSRHYAESDTEHTGTAMLDRIRYATTTDFISFSAPQDYLALEDTPLIDQEFQYLGQPDHWARFLKNETVNQVYQETMTQGLFSTEWTRVEGYVRPESPREGTAVFKDNVEEGLYHMLLDDYTEYVPFETRDILGGEWTESEYDGFPSGLKHGSVTPLTQEEYDAVWEKYGN</sequence>
<keyword evidence="1" id="KW-0732">Signal</keyword>
<dbReference type="PANTHER" id="PTHR43301:SF8">
    <property type="entry name" value="ARABINOSIDASE-RELATED"/>
    <property type="match status" value="1"/>
</dbReference>
<dbReference type="Proteomes" id="UP000799537">
    <property type="component" value="Unassembled WGS sequence"/>
</dbReference>
<dbReference type="InterPro" id="IPR050727">
    <property type="entry name" value="GH43_arabinanases"/>
</dbReference>
<proteinExistence type="predicted"/>
<feature type="chain" id="PRO_5025462432" evidence="1">
    <location>
        <begin position="18"/>
        <end position="335"/>
    </location>
</feature>
<name>A0A6A6CG86_ZASCE</name>
<dbReference type="InterPro" id="IPR023296">
    <property type="entry name" value="Glyco_hydro_beta-prop_sf"/>
</dbReference>
<dbReference type="RefSeq" id="XP_033667156.1">
    <property type="nucleotide sequence ID" value="XM_033806804.1"/>
</dbReference>
<feature type="signal peptide" evidence="1">
    <location>
        <begin position="1"/>
        <end position="17"/>
    </location>
</feature>
<dbReference type="GeneID" id="54560076"/>
<dbReference type="EMBL" id="ML993597">
    <property type="protein sequence ID" value="KAF2166267.1"/>
    <property type="molecule type" value="Genomic_DNA"/>
</dbReference>
<evidence type="ECO:0000313" key="2">
    <source>
        <dbReference type="EMBL" id="KAF2166267.1"/>
    </source>
</evidence>
<dbReference type="SUPFAM" id="SSF75005">
    <property type="entry name" value="Arabinanase/levansucrase/invertase"/>
    <property type="match status" value="1"/>
</dbReference>
<keyword evidence="2" id="KW-0378">Hydrolase</keyword>
<dbReference type="Gene3D" id="2.115.10.20">
    <property type="entry name" value="Glycosyl hydrolase domain, family 43"/>
    <property type="match status" value="1"/>
</dbReference>
<dbReference type="GO" id="GO:0016787">
    <property type="term" value="F:hydrolase activity"/>
    <property type="evidence" value="ECO:0007669"/>
    <property type="project" value="UniProtKB-KW"/>
</dbReference>
<reference evidence="2" key="1">
    <citation type="journal article" date="2020" name="Stud. Mycol.">
        <title>101 Dothideomycetes genomes: a test case for predicting lifestyles and emergence of pathogens.</title>
        <authorList>
            <person name="Haridas S."/>
            <person name="Albert R."/>
            <person name="Binder M."/>
            <person name="Bloem J."/>
            <person name="Labutti K."/>
            <person name="Salamov A."/>
            <person name="Andreopoulos B."/>
            <person name="Baker S."/>
            <person name="Barry K."/>
            <person name="Bills G."/>
            <person name="Bluhm B."/>
            <person name="Cannon C."/>
            <person name="Castanera R."/>
            <person name="Culley D."/>
            <person name="Daum C."/>
            <person name="Ezra D."/>
            <person name="Gonzalez J."/>
            <person name="Henrissat B."/>
            <person name="Kuo A."/>
            <person name="Liang C."/>
            <person name="Lipzen A."/>
            <person name="Lutzoni F."/>
            <person name="Magnuson J."/>
            <person name="Mondo S."/>
            <person name="Nolan M."/>
            <person name="Ohm R."/>
            <person name="Pangilinan J."/>
            <person name="Park H.-J."/>
            <person name="Ramirez L."/>
            <person name="Alfaro M."/>
            <person name="Sun H."/>
            <person name="Tritt A."/>
            <person name="Yoshinaga Y."/>
            <person name="Zwiers L.-H."/>
            <person name="Turgeon B."/>
            <person name="Goodwin S."/>
            <person name="Spatafora J."/>
            <person name="Crous P."/>
            <person name="Grigoriev I."/>
        </authorList>
    </citation>
    <scope>NUCLEOTIDE SEQUENCE</scope>
    <source>
        <strain evidence="2">ATCC 36951</strain>
    </source>
</reference>
<dbReference type="AlphaFoldDB" id="A0A6A6CG86"/>
<keyword evidence="3" id="KW-1185">Reference proteome</keyword>
<evidence type="ECO:0000256" key="1">
    <source>
        <dbReference type="SAM" id="SignalP"/>
    </source>
</evidence>